<evidence type="ECO:0000256" key="3">
    <source>
        <dbReference type="ARBA" id="ARBA00023163"/>
    </source>
</evidence>
<dbReference type="EMBL" id="VSSQ01000845">
    <property type="protein sequence ID" value="MPM02118.1"/>
    <property type="molecule type" value="Genomic_DNA"/>
</dbReference>
<feature type="domain" description="Cyclic nucleotide-binding" evidence="4">
    <location>
        <begin position="9"/>
        <end position="90"/>
    </location>
</feature>
<evidence type="ECO:0000256" key="1">
    <source>
        <dbReference type="ARBA" id="ARBA00023015"/>
    </source>
</evidence>
<evidence type="ECO:0000259" key="5">
    <source>
        <dbReference type="Pfam" id="PF13545"/>
    </source>
</evidence>
<dbReference type="SUPFAM" id="SSF46785">
    <property type="entry name" value="Winged helix' DNA-binding domain"/>
    <property type="match status" value="1"/>
</dbReference>
<proteinExistence type="predicted"/>
<dbReference type="AlphaFoldDB" id="A0A644WF46"/>
<accession>A0A644WF46</accession>
<dbReference type="InterPro" id="IPR000595">
    <property type="entry name" value="cNMP-bd_dom"/>
</dbReference>
<sequence length="208" mass="23960">MQKFNQRITIKKGELFIKYGQELTAVYGVEEGLLGIRFLTLNGKQRTQVIIGPGGATSVIDVIMRITSSPYEAYAYEDTTIIYITKEQALEGIIGDPTLSLAFMESLGDIVFTLLERLESSSSYCPKQRLILFLRNLNDPFQVEENGWYRAKYKFTHQDIADIIGTTREYVTLHLTDLKKKGLIKVMEHYIYFCKDFKTIIRPELYSE</sequence>
<evidence type="ECO:0000313" key="6">
    <source>
        <dbReference type="EMBL" id="MPM02118.1"/>
    </source>
</evidence>
<dbReference type="InterPro" id="IPR012318">
    <property type="entry name" value="HTH_CRP"/>
</dbReference>
<dbReference type="GO" id="GO:0003677">
    <property type="term" value="F:DNA binding"/>
    <property type="evidence" value="ECO:0007669"/>
    <property type="project" value="UniProtKB-KW"/>
</dbReference>
<organism evidence="6">
    <name type="scientific">bioreactor metagenome</name>
    <dbReference type="NCBI Taxonomy" id="1076179"/>
    <lineage>
        <taxon>unclassified sequences</taxon>
        <taxon>metagenomes</taxon>
        <taxon>ecological metagenomes</taxon>
    </lineage>
</organism>
<dbReference type="Gene3D" id="2.60.120.10">
    <property type="entry name" value="Jelly Rolls"/>
    <property type="match status" value="1"/>
</dbReference>
<dbReference type="Gene3D" id="1.10.10.10">
    <property type="entry name" value="Winged helix-like DNA-binding domain superfamily/Winged helix DNA-binding domain"/>
    <property type="match status" value="1"/>
</dbReference>
<evidence type="ECO:0000256" key="2">
    <source>
        <dbReference type="ARBA" id="ARBA00023125"/>
    </source>
</evidence>
<keyword evidence="3" id="KW-0804">Transcription</keyword>
<dbReference type="GO" id="GO:0006355">
    <property type="term" value="P:regulation of DNA-templated transcription"/>
    <property type="evidence" value="ECO:0007669"/>
    <property type="project" value="InterPro"/>
</dbReference>
<evidence type="ECO:0000259" key="4">
    <source>
        <dbReference type="Pfam" id="PF00027"/>
    </source>
</evidence>
<dbReference type="Pfam" id="PF00027">
    <property type="entry name" value="cNMP_binding"/>
    <property type="match status" value="1"/>
</dbReference>
<dbReference type="InterPro" id="IPR014710">
    <property type="entry name" value="RmlC-like_jellyroll"/>
</dbReference>
<comment type="caution">
    <text evidence="6">The sequence shown here is derived from an EMBL/GenBank/DDBJ whole genome shotgun (WGS) entry which is preliminary data.</text>
</comment>
<dbReference type="Pfam" id="PF13545">
    <property type="entry name" value="HTH_Crp_2"/>
    <property type="match status" value="1"/>
</dbReference>
<reference evidence="6" key="1">
    <citation type="submission" date="2019-08" db="EMBL/GenBank/DDBJ databases">
        <authorList>
            <person name="Kucharzyk K."/>
            <person name="Murdoch R.W."/>
            <person name="Higgins S."/>
            <person name="Loffler F."/>
        </authorList>
    </citation>
    <scope>NUCLEOTIDE SEQUENCE</scope>
</reference>
<protein>
    <submittedName>
        <fullName evidence="6">Uncharacterized protein</fullName>
    </submittedName>
</protein>
<dbReference type="InterPro" id="IPR036390">
    <property type="entry name" value="WH_DNA-bd_sf"/>
</dbReference>
<keyword evidence="2" id="KW-0238">DNA-binding</keyword>
<dbReference type="InterPro" id="IPR036388">
    <property type="entry name" value="WH-like_DNA-bd_sf"/>
</dbReference>
<dbReference type="SUPFAM" id="SSF51206">
    <property type="entry name" value="cAMP-binding domain-like"/>
    <property type="match status" value="1"/>
</dbReference>
<name>A0A644WF46_9ZZZZ</name>
<gene>
    <name evidence="6" type="ORF">SDC9_48363</name>
</gene>
<dbReference type="InterPro" id="IPR018490">
    <property type="entry name" value="cNMP-bd_dom_sf"/>
</dbReference>
<keyword evidence="1" id="KW-0805">Transcription regulation</keyword>
<feature type="domain" description="HTH crp-type" evidence="5">
    <location>
        <begin position="128"/>
        <end position="188"/>
    </location>
</feature>